<proteinExistence type="inferred from homology"/>
<evidence type="ECO:0000313" key="3">
    <source>
        <dbReference type="Proteomes" id="UP000616839"/>
    </source>
</evidence>
<dbReference type="Gene3D" id="3.90.226.10">
    <property type="entry name" value="2-enoyl-CoA Hydratase, Chain A, domain 1"/>
    <property type="match status" value="1"/>
</dbReference>
<gene>
    <name evidence="2" type="ORF">IE331_09980</name>
</gene>
<evidence type="ECO:0000313" key="2">
    <source>
        <dbReference type="EMBL" id="MBD8869950.1"/>
    </source>
</evidence>
<sequence length="299" mass="32787">MRSETPSPQRPDYQTIRYEVADGILTLTLDRPDALNAFTVEMADELEDAFERASLEDEVRAIVVTGAGRAFCAGMDLSAEGNVFGLDESLNPTMEDMSDRIDDPEIHRGVRDTGGRVTLAIFNCLKPVIGAVNGPAVGIGATMLCAMDVRMASEKARVGFVFGRIGITPEAASTWFLPRIVGISRALEWVYSADVLTADEAREGGFVRSVHPDDELLDEAYALARKFTANRSPVGTALARHMMYRNSAQHHPLEAHRVDSLAMFWTSVGDGKEGVAAFRDKRDPEFTGKASEMPPFFPW</sequence>
<comment type="caution">
    <text evidence="2">The sequence shown here is derived from an EMBL/GenBank/DDBJ whole genome shotgun (WGS) entry which is preliminary data.</text>
</comment>
<dbReference type="PANTHER" id="PTHR43684:SF4">
    <property type="entry name" value="ENOYL-COA HYDRATASE_ISOMERASE FAMILY PROTEIN (AFU_ORTHOLOGUE AFUA_1G01890)"/>
    <property type="match status" value="1"/>
</dbReference>
<dbReference type="InterPro" id="IPR051053">
    <property type="entry name" value="ECH/Chromodomain_protein"/>
</dbReference>
<dbReference type="RefSeq" id="WP_192142999.1">
    <property type="nucleotide sequence ID" value="NZ_JACYXZ010000002.1"/>
</dbReference>
<dbReference type="Pfam" id="PF00378">
    <property type="entry name" value="ECH_1"/>
    <property type="match status" value="1"/>
</dbReference>
<reference evidence="2" key="1">
    <citation type="submission" date="2020-09" db="EMBL/GenBank/DDBJ databases">
        <title>Nocardioides sp. strain MJB4 16S ribosomal RNA gene Genome sequencing and assembly.</title>
        <authorList>
            <person name="Kim I."/>
        </authorList>
    </citation>
    <scope>NUCLEOTIDE SEQUENCE</scope>
    <source>
        <strain evidence="2">MJB4</strain>
    </source>
</reference>
<dbReference type="InterPro" id="IPR001753">
    <property type="entry name" value="Enoyl-CoA_hydra/iso"/>
</dbReference>
<keyword evidence="3" id="KW-1185">Reference proteome</keyword>
<dbReference type="SUPFAM" id="SSF52096">
    <property type="entry name" value="ClpP/crotonase"/>
    <property type="match status" value="1"/>
</dbReference>
<comment type="similarity">
    <text evidence="1">Belongs to the enoyl-CoA hydratase/isomerase family.</text>
</comment>
<accession>A0A927K971</accession>
<dbReference type="GO" id="GO:0003824">
    <property type="term" value="F:catalytic activity"/>
    <property type="evidence" value="ECO:0007669"/>
    <property type="project" value="UniProtKB-ARBA"/>
</dbReference>
<dbReference type="PANTHER" id="PTHR43684">
    <property type="match status" value="1"/>
</dbReference>
<dbReference type="EMBL" id="JACYXZ010000002">
    <property type="protein sequence ID" value="MBD8869950.1"/>
    <property type="molecule type" value="Genomic_DNA"/>
</dbReference>
<dbReference type="AlphaFoldDB" id="A0A927K971"/>
<dbReference type="NCBIfam" id="NF006109">
    <property type="entry name" value="PRK08260.1"/>
    <property type="match status" value="1"/>
</dbReference>
<protein>
    <submittedName>
        <fullName evidence="2">Crotonase/enoyl-CoA hydratase family protein</fullName>
    </submittedName>
</protein>
<dbReference type="CDD" id="cd06558">
    <property type="entry name" value="crotonase-like"/>
    <property type="match status" value="1"/>
</dbReference>
<dbReference type="InterPro" id="IPR029045">
    <property type="entry name" value="ClpP/crotonase-like_dom_sf"/>
</dbReference>
<name>A0A927K971_9ACTN</name>
<dbReference type="Proteomes" id="UP000616839">
    <property type="component" value="Unassembled WGS sequence"/>
</dbReference>
<organism evidence="2 3">
    <name type="scientific">Nocardioides donggukensis</name>
    <dbReference type="NCBI Taxonomy" id="2774019"/>
    <lineage>
        <taxon>Bacteria</taxon>
        <taxon>Bacillati</taxon>
        <taxon>Actinomycetota</taxon>
        <taxon>Actinomycetes</taxon>
        <taxon>Propionibacteriales</taxon>
        <taxon>Nocardioidaceae</taxon>
        <taxon>Nocardioides</taxon>
    </lineage>
</organism>
<evidence type="ECO:0000256" key="1">
    <source>
        <dbReference type="ARBA" id="ARBA00005254"/>
    </source>
</evidence>